<proteinExistence type="predicted"/>
<protein>
    <submittedName>
        <fullName evidence="2">Uncharacterized protein</fullName>
    </submittedName>
</protein>
<dbReference type="EMBL" id="FXTJ01000001">
    <property type="protein sequence ID" value="SMO41050.1"/>
    <property type="molecule type" value="Genomic_DNA"/>
</dbReference>
<dbReference type="Proteomes" id="UP000317484">
    <property type="component" value="Unassembled WGS sequence"/>
</dbReference>
<organism evidence="2 3">
    <name type="scientific">Geodermatophilus aquaeductus</name>
    <dbReference type="NCBI Taxonomy" id="1564161"/>
    <lineage>
        <taxon>Bacteria</taxon>
        <taxon>Bacillati</taxon>
        <taxon>Actinomycetota</taxon>
        <taxon>Actinomycetes</taxon>
        <taxon>Geodermatophilales</taxon>
        <taxon>Geodermatophilaceae</taxon>
        <taxon>Geodermatophilus</taxon>
    </lineage>
</organism>
<dbReference type="RefSeq" id="WP_185938121.1">
    <property type="nucleotide sequence ID" value="NZ_FXTJ01000001.1"/>
</dbReference>
<dbReference type="AlphaFoldDB" id="A0A521B2N9"/>
<gene>
    <name evidence="2" type="ORF">SAMN06273567_101497</name>
</gene>
<accession>A0A521B2N9</accession>
<name>A0A521B2N9_9ACTN</name>
<evidence type="ECO:0000313" key="2">
    <source>
        <dbReference type="EMBL" id="SMO41050.1"/>
    </source>
</evidence>
<keyword evidence="3" id="KW-1185">Reference proteome</keyword>
<evidence type="ECO:0000256" key="1">
    <source>
        <dbReference type="SAM" id="MobiDB-lite"/>
    </source>
</evidence>
<feature type="region of interest" description="Disordered" evidence="1">
    <location>
        <begin position="1"/>
        <end position="28"/>
    </location>
</feature>
<evidence type="ECO:0000313" key="3">
    <source>
        <dbReference type="Proteomes" id="UP000317484"/>
    </source>
</evidence>
<feature type="compositionally biased region" description="Basic and acidic residues" evidence="1">
    <location>
        <begin position="1"/>
        <end position="12"/>
    </location>
</feature>
<reference evidence="2 3" key="1">
    <citation type="submission" date="2017-05" db="EMBL/GenBank/DDBJ databases">
        <authorList>
            <person name="Varghese N."/>
            <person name="Submissions S."/>
        </authorList>
    </citation>
    <scope>NUCLEOTIDE SEQUENCE [LARGE SCALE GENOMIC DNA]</scope>
    <source>
        <strain evidence="2 3">DSM 46834</strain>
    </source>
</reference>
<sequence length="46" mass="5025">MEDAQREDRTDEQIPGAPPAEDPGSPGAVAERVARLLANPRRTRRA</sequence>